<gene>
    <name evidence="1" type="ORF">Vadar_025214</name>
</gene>
<evidence type="ECO:0000313" key="1">
    <source>
        <dbReference type="EMBL" id="KAH7847358.1"/>
    </source>
</evidence>
<reference evidence="1 2" key="1">
    <citation type="journal article" date="2021" name="Hortic Res">
        <title>High-quality reference genome and annotation aids understanding of berry development for evergreen blueberry (Vaccinium darrowii).</title>
        <authorList>
            <person name="Yu J."/>
            <person name="Hulse-Kemp A.M."/>
            <person name="Babiker E."/>
            <person name="Staton M."/>
        </authorList>
    </citation>
    <scope>NUCLEOTIDE SEQUENCE [LARGE SCALE GENOMIC DNA]</scope>
    <source>
        <strain evidence="2">cv. NJ 8807/NJ 8810</strain>
        <tissue evidence="1">Young leaf</tissue>
    </source>
</reference>
<keyword evidence="2" id="KW-1185">Reference proteome</keyword>
<comment type="caution">
    <text evidence="1">The sequence shown here is derived from an EMBL/GenBank/DDBJ whole genome shotgun (WGS) entry which is preliminary data.</text>
</comment>
<dbReference type="Proteomes" id="UP000828048">
    <property type="component" value="Chromosome 5"/>
</dbReference>
<accession>A0ACB7Y1J7</accession>
<proteinExistence type="predicted"/>
<evidence type="ECO:0000313" key="2">
    <source>
        <dbReference type="Proteomes" id="UP000828048"/>
    </source>
</evidence>
<protein>
    <submittedName>
        <fullName evidence="1">Uncharacterized protein</fullName>
    </submittedName>
</protein>
<sequence>MADVFDSSLNLEETHFKEGFNEGYNDGITSGKEEGRQRGLIRGFEIGEELGFYMGCVDIWTSAIRVDPNCFSPRNQKNIKTLDNIVKSVTKDMDSLRLNFRLVCASLNVKKLKYSGYRKGSDANMEV</sequence>
<organism evidence="1 2">
    <name type="scientific">Vaccinium darrowii</name>
    <dbReference type="NCBI Taxonomy" id="229202"/>
    <lineage>
        <taxon>Eukaryota</taxon>
        <taxon>Viridiplantae</taxon>
        <taxon>Streptophyta</taxon>
        <taxon>Embryophyta</taxon>
        <taxon>Tracheophyta</taxon>
        <taxon>Spermatophyta</taxon>
        <taxon>Magnoliopsida</taxon>
        <taxon>eudicotyledons</taxon>
        <taxon>Gunneridae</taxon>
        <taxon>Pentapetalae</taxon>
        <taxon>asterids</taxon>
        <taxon>Ericales</taxon>
        <taxon>Ericaceae</taxon>
        <taxon>Vaccinioideae</taxon>
        <taxon>Vaccinieae</taxon>
        <taxon>Vaccinium</taxon>
    </lineage>
</organism>
<name>A0ACB7Y1J7_9ERIC</name>
<dbReference type="EMBL" id="CM037155">
    <property type="protein sequence ID" value="KAH7847358.1"/>
    <property type="molecule type" value="Genomic_DNA"/>
</dbReference>